<evidence type="ECO:0000313" key="2">
    <source>
        <dbReference type="Proteomes" id="UP001501578"/>
    </source>
</evidence>
<dbReference type="RefSeq" id="WP_343954248.1">
    <property type="nucleotide sequence ID" value="NZ_BAAAHQ010000043.1"/>
</dbReference>
<organism evidence="1 2">
    <name type="scientific">Nonomuraea longicatena</name>
    <dbReference type="NCBI Taxonomy" id="83682"/>
    <lineage>
        <taxon>Bacteria</taxon>
        <taxon>Bacillati</taxon>
        <taxon>Actinomycetota</taxon>
        <taxon>Actinomycetes</taxon>
        <taxon>Streptosporangiales</taxon>
        <taxon>Streptosporangiaceae</taxon>
        <taxon>Nonomuraea</taxon>
    </lineage>
</organism>
<gene>
    <name evidence="1" type="ORF">GCM10009560_67120</name>
</gene>
<evidence type="ECO:0000313" key="1">
    <source>
        <dbReference type="EMBL" id="GAA0949157.1"/>
    </source>
</evidence>
<dbReference type="EMBL" id="BAAAHQ010000043">
    <property type="protein sequence ID" value="GAA0949157.1"/>
    <property type="molecule type" value="Genomic_DNA"/>
</dbReference>
<comment type="caution">
    <text evidence="1">The sequence shown here is derived from an EMBL/GenBank/DDBJ whole genome shotgun (WGS) entry which is preliminary data.</text>
</comment>
<keyword evidence="2" id="KW-1185">Reference proteome</keyword>
<sequence>MSHPDTPAHTTDTNSPPPYVGWFDHYSAGWQAVLVHHRDGKPVAIRLGDELPHERVVRICETIAAAGGIDLAGELDKKTFLPAVTTAAADVPDLLLGDHIDPLDPASVAYLTEITGRSIPDSSPAQTIVAVFRAARDEMNRRRGSHTPLYIEVGEDVHRLMTQDTADAREAQRLCADVYQHGWMVGVMPIDMTAPPHEADHECPF</sequence>
<name>A0ABN1QYL2_9ACTN</name>
<dbReference type="Proteomes" id="UP001501578">
    <property type="component" value="Unassembled WGS sequence"/>
</dbReference>
<accession>A0ABN1QYL2</accession>
<protein>
    <submittedName>
        <fullName evidence="1">Uncharacterized protein</fullName>
    </submittedName>
</protein>
<proteinExistence type="predicted"/>
<reference evidence="1 2" key="1">
    <citation type="journal article" date="2019" name="Int. J. Syst. Evol. Microbiol.">
        <title>The Global Catalogue of Microorganisms (GCM) 10K type strain sequencing project: providing services to taxonomists for standard genome sequencing and annotation.</title>
        <authorList>
            <consortium name="The Broad Institute Genomics Platform"/>
            <consortium name="The Broad Institute Genome Sequencing Center for Infectious Disease"/>
            <person name="Wu L."/>
            <person name="Ma J."/>
        </authorList>
    </citation>
    <scope>NUCLEOTIDE SEQUENCE [LARGE SCALE GENOMIC DNA]</scope>
    <source>
        <strain evidence="1 2">JCM 11136</strain>
    </source>
</reference>